<name>A0A9P0A918_BEMTA</name>
<dbReference type="Gene3D" id="3.30.420.40">
    <property type="match status" value="1"/>
</dbReference>
<dbReference type="PANTHER" id="PTHR11782">
    <property type="entry name" value="ADENOSINE/GUANOSINE DIPHOSPHATASE"/>
    <property type="match status" value="1"/>
</dbReference>
<dbReference type="EMBL" id="OU963865">
    <property type="protein sequence ID" value="CAH0388195.1"/>
    <property type="molecule type" value="Genomic_DNA"/>
</dbReference>
<dbReference type="OrthoDB" id="6372431at2759"/>
<reference evidence="6" key="1">
    <citation type="submission" date="2021-12" db="EMBL/GenBank/DDBJ databases">
        <authorList>
            <person name="King R."/>
        </authorList>
    </citation>
    <scope>NUCLEOTIDE SEQUENCE</scope>
</reference>
<dbReference type="KEGG" id="btab:109033477"/>
<gene>
    <name evidence="6" type="ORF">BEMITA_LOCUS7124</name>
</gene>
<dbReference type="Gene3D" id="3.30.420.150">
    <property type="entry name" value="Exopolyphosphatase. Domain 2"/>
    <property type="match status" value="1"/>
</dbReference>
<keyword evidence="4" id="KW-0067">ATP-binding</keyword>
<dbReference type="Proteomes" id="UP001152759">
    <property type="component" value="Chromosome 4"/>
</dbReference>
<keyword evidence="4" id="KW-0547">Nucleotide-binding</keyword>
<evidence type="ECO:0000313" key="7">
    <source>
        <dbReference type="Proteomes" id="UP001152759"/>
    </source>
</evidence>
<dbReference type="CDD" id="cd24046">
    <property type="entry name" value="ASKHA_NBD_NTPDase5-like"/>
    <property type="match status" value="1"/>
</dbReference>
<protein>
    <recommendedName>
        <fullName evidence="8">Ectonucleoside triphosphate diphosphohydrolase 6</fullName>
    </recommendedName>
</protein>
<dbReference type="GO" id="GO:0005524">
    <property type="term" value="F:ATP binding"/>
    <property type="evidence" value="ECO:0007669"/>
    <property type="project" value="UniProtKB-KW"/>
</dbReference>
<feature type="transmembrane region" description="Helical" evidence="5">
    <location>
        <begin position="62"/>
        <end position="79"/>
    </location>
</feature>
<evidence type="ECO:0000256" key="2">
    <source>
        <dbReference type="ARBA" id="ARBA00022801"/>
    </source>
</evidence>
<keyword evidence="2" id="KW-0378">Hydrolase</keyword>
<keyword evidence="5" id="KW-0472">Membrane</keyword>
<comment type="similarity">
    <text evidence="1">Belongs to the GDA1/CD39 NTPase family.</text>
</comment>
<evidence type="ECO:0000256" key="3">
    <source>
        <dbReference type="PIRSR" id="PIRSR600407-1"/>
    </source>
</evidence>
<evidence type="ECO:0000256" key="1">
    <source>
        <dbReference type="ARBA" id="ARBA00009283"/>
    </source>
</evidence>
<evidence type="ECO:0000313" key="6">
    <source>
        <dbReference type="EMBL" id="CAH0388195.1"/>
    </source>
</evidence>
<keyword evidence="5" id="KW-0812">Transmembrane</keyword>
<dbReference type="InterPro" id="IPR000407">
    <property type="entry name" value="GDA1_CD39_NTPase"/>
</dbReference>
<keyword evidence="5" id="KW-1133">Transmembrane helix</keyword>
<proteinExistence type="inferred from homology"/>
<dbReference type="AlphaFoldDB" id="A0A9P0A918"/>
<accession>A0A9P0A918</accession>
<evidence type="ECO:0000256" key="5">
    <source>
        <dbReference type="SAM" id="Phobius"/>
    </source>
</evidence>
<sequence>MNFFSCVCIKNSKIELLCCWSNKFCQNMSTNLVEENGGGDESQSKDSMIPKRKKKLCSRTQTCFLYIILAFVCSSFYYYQIFKPSPQTNFFDSLAFKVGLHVDQYAVIIDAGSTGSRLLALEFRKSLYDGNIKIERELFLQGAPSLSSFQDSPKGAADSITKLVNQALDFVPERKWTETPIALRATAGLRLLPLEKSSALLQEVAVALKDCPFLSTSNSVAIMDGRDEGLFSWFTVNFLMGKLGGSVEDTVGALDLGGGSTQITFAPLDDSRIKRDSPQYLHSVKLMQQEVNIYTHSYLGLGLMAARQEILTYDSSPESTSIFSKCVNPVIKDKKWKYGNVEYLVSGYYNAKASVNYSECHAIVQKVVSKYKVDKPLELLQHDIVAFSYYFDRATEVGLVDPYQGGTIKLTDYFKSALEACKFPNAEQPFMCLDLTYISVLLHDGFGLDTSRSIRLIKKIDDHEISWALGAAFHILRTGL</sequence>
<dbReference type="GO" id="GO:0016787">
    <property type="term" value="F:hydrolase activity"/>
    <property type="evidence" value="ECO:0007669"/>
    <property type="project" value="UniProtKB-KW"/>
</dbReference>
<feature type="binding site" evidence="4">
    <location>
        <begin position="258"/>
        <end position="262"/>
    </location>
    <ligand>
        <name>ATP</name>
        <dbReference type="ChEBI" id="CHEBI:30616"/>
    </ligand>
</feature>
<feature type="active site" description="Proton acceptor" evidence="3">
    <location>
        <position position="228"/>
    </location>
</feature>
<organism evidence="6 7">
    <name type="scientific">Bemisia tabaci</name>
    <name type="common">Sweetpotato whitefly</name>
    <name type="synonym">Aleurodes tabaci</name>
    <dbReference type="NCBI Taxonomy" id="7038"/>
    <lineage>
        <taxon>Eukaryota</taxon>
        <taxon>Metazoa</taxon>
        <taxon>Ecdysozoa</taxon>
        <taxon>Arthropoda</taxon>
        <taxon>Hexapoda</taxon>
        <taxon>Insecta</taxon>
        <taxon>Pterygota</taxon>
        <taxon>Neoptera</taxon>
        <taxon>Paraneoptera</taxon>
        <taxon>Hemiptera</taxon>
        <taxon>Sternorrhyncha</taxon>
        <taxon>Aleyrodoidea</taxon>
        <taxon>Aleyrodidae</taxon>
        <taxon>Aleyrodinae</taxon>
        <taxon>Bemisia</taxon>
    </lineage>
</organism>
<evidence type="ECO:0000256" key="4">
    <source>
        <dbReference type="PIRSR" id="PIRSR600407-2"/>
    </source>
</evidence>
<dbReference type="Pfam" id="PF01150">
    <property type="entry name" value="GDA1_CD39"/>
    <property type="match status" value="1"/>
</dbReference>
<dbReference type="PANTHER" id="PTHR11782:SF127">
    <property type="entry name" value="NTPASE, ISOFORM F"/>
    <property type="match status" value="1"/>
</dbReference>
<keyword evidence="7" id="KW-1185">Reference proteome</keyword>
<evidence type="ECO:0008006" key="8">
    <source>
        <dbReference type="Google" id="ProtNLM"/>
    </source>
</evidence>